<reference evidence="3" key="1">
    <citation type="journal article" date="2017" name="Plant J.">
        <title>The pomegranate (Punica granatum L.) genome and the genomics of punicalagin biosynthesis.</title>
        <authorList>
            <person name="Qin G."/>
            <person name="Xu C."/>
            <person name="Ming R."/>
            <person name="Tang H."/>
            <person name="Guyot R."/>
            <person name="Kramer E.M."/>
            <person name="Hu Y."/>
            <person name="Yi X."/>
            <person name="Qi Y."/>
            <person name="Xu X."/>
            <person name="Gao Z."/>
            <person name="Pan H."/>
            <person name="Jian J."/>
            <person name="Tian Y."/>
            <person name="Yue Z."/>
            <person name="Xu Y."/>
        </authorList>
    </citation>
    <scope>NUCLEOTIDE SEQUENCE [LARGE SCALE GENOMIC DNA]</scope>
    <source>
        <strain evidence="3">cv. Dabenzi</strain>
    </source>
</reference>
<comment type="caution">
    <text evidence="2">The sequence shown here is derived from an EMBL/GenBank/DDBJ whole genome shotgun (WGS) entry which is preliminary data.</text>
</comment>
<accession>A0A218W779</accession>
<sequence length="79" mass="8779">MSKMRSHGSVKGENSEIEVDRNEVQKSVLDDVEEKGNVPPALSSSVAAFVPSLPIFSPLQTVTKWEWEHLLQKGGKKIF</sequence>
<dbReference type="Proteomes" id="UP000197138">
    <property type="component" value="Unassembled WGS sequence"/>
</dbReference>
<feature type="region of interest" description="Disordered" evidence="1">
    <location>
        <begin position="1"/>
        <end position="23"/>
    </location>
</feature>
<evidence type="ECO:0000313" key="3">
    <source>
        <dbReference type="Proteomes" id="UP000197138"/>
    </source>
</evidence>
<proteinExistence type="predicted"/>
<protein>
    <submittedName>
        <fullName evidence="2">Uncharacterized protein</fullName>
    </submittedName>
</protein>
<dbReference type="AlphaFoldDB" id="A0A218W779"/>
<organism evidence="2 3">
    <name type="scientific">Punica granatum</name>
    <name type="common">Pomegranate</name>
    <dbReference type="NCBI Taxonomy" id="22663"/>
    <lineage>
        <taxon>Eukaryota</taxon>
        <taxon>Viridiplantae</taxon>
        <taxon>Streptophyta</taxon>
        <taxon>Embryophyta</taxon>
        <taxon>Tracheophyta</taxon>
        <taxon>Spermatophyta</taxon>
        <taxon>Magnoliopsida</taxon>
        <taxon>eudicotyledons</taxon>
        <taxon>Gunneridae</taxon>
        <taxon>Pentapetalae</taxon>
        <taxon>rosids</taxon>
        <taxon>malvids</taxon>
        <taxon>Myrtales</taxon>
        <taxon>Lythraceae</taxon>
        <taxon>Punica</taxon>
    </lineage>
</organism>
<evidence type="ECO:0000256" key="1">
    <source>
        <dbReference type="SAM" id="MobiDB-lite"/>
    </source>
</evidence>
<gene>
    <name evidence="2" type="ORF">CDL15_Pgr024924</name>
</gene>
<dbReference type="EMBL" id="MTKT01004939">
    <property type="protein sequence ID" value="OWM68737.1"/>
    <property type="molecule type" value="Genomic_DNA"/>
</dbReference>
<name>A0A218W779_PUNGR</name>
<evidence type="ECO:0000313" key="2">
    <source>
        <dbReference type="EMBL" id="OWM68737.1"/>
    </source>
</evidence>